<evidence type="ECO:0000256" key="2">
    <source>
        <dbReference type="ARBA" id="ARBA00022917"/>
    </source>
</evidence>
<keyword evidence="6" id="KW-1185">Reference proteome</keyword>
<dbReference type="InterPro" id="IPR014721">
    <property type="entry name" value="Ribsml_uS5_D2-typ_fold_subgr"/>
</dbReference>
<dbReference type="InterPro" id="IPR000640">
    <property type="entry name" value="EFG_V-like"/>
</dbReference>
<evidence type="ECO:0000256" key="3">
    <source>
        <dbReference type="ARBA" id="ARBA00023134"/>
    </source>
</evidence>
<dbReference type="PROSITE" id="PS00301">
    <property type="entry name" value="G_TR_1"/>
    <property type="match status" value="1"/>
</dbReference>
<gene>
    <name evidence="5" type="ORF">CLV43_114141</name>
</gene>
<dbReference type="GO" id="GO:0006412">
    <property type="term" value="P:translation"/>
    <property type="evidence" value="ECO:0007669"/>
    <property type="project" value="UniProtKB-KW"/>
</dbReference>
<dbReference type="NCBIfam" id="TIGR00231">
    <property type="entry name" value="small_GTP"/>
    <property type="match status" value="1"/>
</dbReference>
<dbReference type="Gene3D" id="3.40.50.300">
    <property type="entry name" value="P-loop containing nucleotide triphosphate hydrolases"/>
    <property type="match status" value="1"/>
</dbReference>
<dbReference type="OrthoDB" id="9801472at2"/>
<dbReference type="Pfam" id="PF00679">
    <property type="entry name" value="EFG_C"/>
    <property type="match status" value="1"/>
</dbReference>
<dbReference type="GO" id="GO:0003924">
    <property type="term" value="F:GTPase activity"/>
    <property type="evidence" value="ECO:0007669"/>
    <property type="project" value="InterPro"/>
</dbReference>
<name>A0A2T0SPD6_9PSEU</name>
<dbReference type="RefSeq" id="WP_106193694.1">
    <property type="nucleotide sequence ID" value="NZ_PVTF01000014.1"/>
</dbReference>
<evidence type="ECO:0000313" key="6">
    <source>
        <dbReference type="Proteomes" id="UP000239494"/>
    </source>
</evidence>
<dbReference type="InterPro" id="IPR020568">
    <property type="entry name" value="Ribosomal_Su5_D2-typ_SF"/>
</dbReference>
<feature type="domain" description="Tr-type G" evidence="4">
    <location>
        <begin position="1"/>
        <end position="240"/>
    </location>
</feature>
<organism evidence="5 6">
    <name type="scientific">Umezawaea tangerina</name>
    <dbReference type="NCBI Taxonomy" id="84725"/>
    <lineage>
        <taxon>Bacteria</taxon>
        <taxon>Bacillati</taxon>
        <taxon>Actinomycetota</taxon>
        <taxon>Actinomycetes</taxon>
        <taxon>Pseudonocardiales</taxon>
        <taxon>Pseudonocardiaceae</taxon>
        <taxon>Umezawaea</taxon>
    </lineage>
</organism>
<dbReference type="SUPFAM" id="SSF54211">
    <property type="entry name" value="Ribosomal protein S5 domain 2-like"/>
    <property type="match status" value="1"/>
</dbReference>
<comment type="caution">
    <text evidence="5">The sequence shown here is derived from an EMBL/GenBank/DDBJ whole genome shotgun (WGS) entry which is preliminary data.</text>
</comment>
<dbReference type="CDD" id="cd04168">
    <property type="entry name" value="TetM_like"/>
    <property type="match status" value="1"/>
</dbReference>
<dbReference type="InterPro" id="IPR000795">
    <property type="entry name" value="T_Tr_GTP-bd_dom"/>
</dbReference>
<dbReference type="InterPro" id="IPR009000">
    <property type="entry name" value="Transl_B-barrel_sf"/>
</dbReference>
<dbReference type="Proteomes" id="UP000239494">
    <property type="component" value="Unassembled WGS sequence"/>
</dbReference>
<dbReference type="SUPFAM" id="SSF52540">
    <property type="entry name" value="P-loop containing nucleoside triphosphate hydrolases"/>
    <property type="match status" value="1"/>
</dbReference>
<dbReference type="SUPFAM" id="SSF50447">
    <property type="entry name" value="Translation proteins"/>
    <property type="match status" value="1"/>
</dbReference>
<dbReference type="InterPro" id="IPR035647">
    <property type="entry name" value="EFG_III/V"/>
</dbReference>
<dbReference type="AlphaFoldDB" id="A0A2T0SPD6"/>
<dbReference type="InterPro" id="IPR005517">
    <property type="entry name" value="Transl_elong_EFG/EF2_IV"/>
</dbReference>
<reference evidence="5 6" key="1">
    <citation type="submission" date="2018-03" db="EMBL/GenBank/DDBJ databases">
        <title>Genomic Encyclopedia of Archaeal and Bacterial Type Strains, Phase II (KMG-II): from individual species to whole genera.</title>
        <authorList>
            <person name="Goeker M."/>
        </authorList>
    </citation>
    <scope>NUCLEOTIDE SEQUENCE [LARGE SCALE GENOMIC DNA]</scope>
    <source>
        <strain evidence="5 6">DSM 44720</strain>
    </source>
</reference>
<proteinExistence type="predicted"/>
<dbReference type="InterPro" id="IPR031157">
    <property type="entry name" value="G_TR_CS"/>
</dbReference>
<keyword evidence="3" id="KW-0342">GTP-binding</keyword>
<dbReference type="PRINTS" id="PR00315">
    <property type="entry name" value="ELONGATNFCT"/>
</dbReference>
<dbReference type="PANTHER" id="PTHR43261">
    <property type="entry name" value="TRANSLATION ELONGATION FACTOR G-RELATED"/>
    <property type="match status" value="1"/>
</dbReference>
<dbReference type="GO" id="GO:0005525">
    <property type="term" value="F:GTP binding"/>
    <property type="evidence" value="ECO:0007669"/>
    <property type="project" value="UniProtKB-KW"/>
</dbReference>
<evidence type="ECO:0000256" key="1">
    <source>
        <dbReference type="ARBA" id="ARBA00022741"/>
    </source>
</evidence>
<sequence length="608" mass="64638">MKTVNIGILAHVDAGKTSLTERLLHATGVIDHVGSVDRGDTQTDTDDLERKRGITIRSAVVAFTVGDVKVNLIDTPGHPDFISEVERALAVLDGVILVVSAVEGVQAHTRLLMRTLVRLGLPVLLFVNKIDRRGARYADLLASIRTALTPALVPMSTVTDLGTRSASPVPRGFAADLAEHDDTFLARYLDTTLTYDDCRAELARQSRAGRLHPVFFGSAVTGAGIPGLVDAITRYFPVNHPAPDLRATVFKIDRDGSAYVRLHSGTLAAREKVDFHRGDTSLTARLTSVLVFSHGSRTVAGVAGSGEIAKIRGPRDLRIGDQLGTPHPAAHHFFAPPTLETVVESPSPDLYDALVQLSSQDPFINVRKGSDIVVSLYGEVQKEVIADTLLHDHGIPATFSPTSVICVEHPAGTGSALVEMGAGNPFVATVGLRVEPWPTRSYGLEVELGSLPLAFHKAIEDTVLATLARGPHGWAVHDIRVTLTHCAYSSPVTVAADFRGLAPLVLMEALRSAGTTVLEPVAHFDLEVPVDTTSPVLAALAAHGAVPEVVDGPLIEGTIPLRTVHAFTHLLPGLSHGEGVLVSRFDSYRPVVGARAPSPVPARRSGAV</sequence>
<dbReference type="SMART" id="SM00889">
    <property type="entry name" value="EFG_IV"/>
    <property type="match status" value="1"/>
</dbReference>
<evidence type="ECO:0000313" key="5">
    <source>
        <dbReference type="EMBL" id="PRY35223.1"/>
    </source>
</evidence>
<dbReference type="PANTHER" id="PTHR43261:SF1">
    <property type="entry name" value="RIBOSOME-RELEASING FACTOR 2, MITOCHONDRIAL"/>
    <property type="match status" value="1"/>
</dbReference>
<keyword evidence="2" id="KW-0648">Protein biosynthesis</keyword>
<dbReference type="SUPFAM" id="SSF54980">
    <property type="entry name" value="EF-G C-terminal domain-like"/>
    <property type="match status" value="2"/>
</dbReference>
<protein>
    <submittedName>
        <fullName evidence="5">Ribosomal protection tetracycline resistance protein</fullName>
    </submittedName>
</protein>
<dbReference type="Pfam" id="PF00009">
    <property type="entry name" value="GTP_EFTU"/>
    <property type="match status" value="1"/>
</dbReference>
<dbReference type="GO" id="GO:0032790">
    <property type="term" value="P:ribosome disassembly"/>
    <property type="evidence" value="ECO:0007669"/>
    <property type="project" value="TreeGrafter"/>
</dbReference>
<dbReference type="Gene3D" id="3.30.230.10">
    <property type="match status" value="1"/>
</dbReference>
<dbReference type="Pfam" id="PF03764">
    <property type="entry name" value="EFG_IV"/>
    <property type="match status" value="1"/>
</dbReference>
<dbReference type="InterPro" id="IPR027417">
    <property type="entry name" value="P-loop_NTPase"/>
</dbReference>
<dbReference type="EMBL" id="PVTF01000014">
    <property type="protein sequence ID" value="PRY35223.1"/>
    <property type="molecule type" value="Genomic_DNA"/>
</dbReference>
<evidence type="ECO:0000259" key="4">
    <source>
        <dbReference type="PROSITE" id="PS51722"/>
    </source>
</evidence>
<dbReference type="Gene3D" id="2.40.30.10">
    <property type="entry name" value="Translation factors"/>
    <property type="match status" value="1"/>
</dbReference>
<dbReference type="PRINTS" id="PR01037">
    <property type="entry name" value="TCRTETOQM"/>
</dbReference>
<keyword evidence="1" id="KW-0547">Nucleotide-binding</keyword>
<dbReference type="PROSITE" id="PS51722">
    <property type="entry name" value="G_TR_2"/>
    <property type="match status" value="1"/>
</dbReference>
<dbReference type="InterPro" id="IPR005225">
    <property type="entry name" value="Small_GTP-bd"/>
</dbReference>
<accession>A0A2T0SPD6</accession>